<dbReference type="AlphaFoldDB" id="A0ABD5EBN2"/>
<dbReference type="RefSeq" id="WP_093853015.1">
    <property type="nucleotide sequence ID" value="NZ_JAVRER010000056.1"/>
</dbReference>
<proteinExistence type="predicted"/>
<dbReference type="EMBL" id="JAVRER010000056">
    <property type="protein sequence ID" value="MDT0418846.1"/>
    <property type="molecule type" value="Genomic_DNA"/>
</dbReference>
<reference evidence="2" key="1">
    <citation type="submission" date="2023-07" db="EMBL/GenBank/DDBJ databases">
        <title>30 novel species of actinomycetes from the DSMZ collection.</title>
        <authorList>
            <person name="Nouioui I."/>
        </authorList>
    </citation>
    <scope>NUCLEOTIDE SEQUENCE [LARGE SCALE GENOMIC DNA]</scope>
    <source>
        <strain evidence="2">DSM 41982</strain>
    </source>
</reference>
<accession>A0ABD5EBN2</accession>
<sequence>MSTYALLLRLDGYDAIDWPSDPDERLPVLSRHLGGTPHLSAVDITPRLCIWTDGDRQHHGAAPRNGAADLVSVLRAEPPLTACYGTAIVTGGADAKGRIEGLTPRQFVALLRLIGAYTPEIPEQRTN</sequence>
<comment type="caution">
    <text evidence="1">The sequence shown here is derived from an EMBL/GenBank/DDBJ whole genome shotgun (WGS) entry which is preliminary data.</text>
</comment>
<gene>
    <name evidence="1" type="ORF">RM574_25530</name>
</gene>
<dbReference type="Proteomes" id="UP001183607">
    <property type="component" value="Unassembled WGS sequence"/>
</dbReference>
<organism evidence="1 2">
    <name type="scientific">Streptomyces evansiae</name>
    <dbReference type="NCBI Taxonomy" id="3075535"/>
    <lineage>
        <taxon>Bacteria</taxon>
        <taxon>Bacillati</taxon>
        <taxon>Actinomycetota</taxon>
        <taxon>Actinomycetes</taxon>
        <taxon>Kitasatosporales</taxon>
        <taxon>Streptomycetaceae</taxon>
        <taxon>Streptomyces</taxon>
    </lineage>
</organism>
<name>A0ABD5EBN2_9ACTN</name>
<evidence type="ECO:0000313" key="2">
    <source>
        <dbReference type="Proteomes" id="UP001183607"/>
    </source>
</evidence>
<protein>
    <submittedName>
        <fullName evidence="1">Uncharacterized protein</fullName>
    </submittedName>
</protein>
<evidence type="ECO:0000313" key="1">
    <source>
        <dbReference type="EMBL" id="MDT0418846.1"/>
    </source>
</evidence>